<gene>
    <name evidence="3" type="ORF">NCTC13184_02736</name>
</gene>
<evidence type="ECO:0000256" key="1">
    <source>
        <dbReference type="SAM" id="MobiDB-lite"/>
    </source>
</evidence>
<keyword evidence="2" id="KW-1133">Transmembrane helix</keyword>
<reference evidence="3 4" key="1">
    <citation type="submission" date="2018-06" db="EMBL/GenBank/DDBJ databases">
        <authorList>
            <consortium name="Pathogen Informatics"/>
            <person name="Doyle S."/>
        </authorList>
    </citation>
    <scope>NUCLEOTIDE SEQUENCE [LARGE SCALE GENOMIC DNA]</scope>
    <source>
        <strain evidence="3 4">NCTC13184</strain>
    </source>
</reference>
<name>A0A378WPW1_9NOCA</name>
<proteinExistence type="predicted"/>
<evidence type="ECO:0000256" key="2">
    <source>
        <dbReference type="SAM" id="Phobius"/>
    </source>
</evidence>
<feature type="transmembrane region" description="Helical" evidence="2">
    <location>
        <begin position="25"/>
        <end position="45"/>
    </location>
</feature>
<dbReference type="AlphaFoldDB" id="A0A378WPW1"/>
<sequence length="61" mass="6535">MSGLLDLPTPPDDNSRTASHGKSEVGLPPVGLAAMFLLTASAHFLRPRRDALIAMVPVRRL</sequence>
<dbReference type="EMBL" id="UGRU01000001">
    <property type="protein sequence ID" value="SUA43370.1"/>
    <property type="molecule type" value="Genomic_DNA"/>
</dbReference>
<accession>A0A378WPW1</accession>
<evidence type="ECO:0000313" key="4">
    <source>
        <dbReference type="Proteomes" id="UP000255082"/>
    </source>
</evidence>
<dbReference type="Proteomes" id="UP000255082">
    <property type="component" value="Unassembled WGS sequence"/>
</dbReference>
<protein>
    <submittedName>
        <fullName evidence="3">Uncharacterized protein</fullName>
    </submittedName>
</protein>
<feature type="region of interest" description="Disordered" evidence="1">
    <location>
        <begin position="1"/>
        <end position="24"/>
    </location>
</feature>
<organism evidence="3 4">
    <name type="scientific">Nocardia africana</name>
    <dbReference type="NCBI Taxonomy" id="134964"/>
    <lineage>
        <taxon>Bacteria</taxon>
        <taxon>Bacillati</taxon>
        <taxon>Actinomycetota</taxon>
        <taxon>Actinomycetes</taxon>
        <taxon>Mycobacteriales</taxon>
        <taxon>Nocardiaceae</taxon>
        <taxon>Nocardia</taxon>
    </lineage>
</organism>
<keyword evidence="2" id="KW-0472">Membrane</keyword>
<evidence type="ECO:0000313" key="3">
    <source>
        <dbReference type="EMBL" id="SUA43370.1"/>
    </source>
</evidence>
<keyword evidence="2" id="KW-0812">Transmembrane</keyword>